<name>A0A317E912_9PROT</name>
<sequence>MTRRLLPILLILVLAAGLAVAGAALWTHPGRALAKLSDAMPGPFSAEVLQVVDGDTLEVRVAIWLGQDVVTRVRLLGIDTPELRGKCEAEKVRAAAARDLLRSLVEGQPVTLRDVSYDKYGGRVLALVSGADGKPLADRLIAAGLARAYDGKARGGWCE</sequence>
<dbReference type="Pfam" id="PF00565">
    <property type="entry name" value="SNase"/>
    <property type="match status" value="1"/>
</dbReference>
<comment type="caution">
    <text evidence="2">The sequence shown here is derived from an EMBL/GenBank/DDBJ whole genome shotgun (WGS) entry which is preliminary data.</text>
</comment>
<keyword evidence="3" id="KW-1185">Reference proteome</keyword>
<dbReference type="OrthoDB" id="309040at2"/>
<accession>A0A317E912</accession>
<dbReference type="PROSITE" id="PS50830">
    <property type="entry name" value="TNASE_3"/>
    <property type="match status" value="1"/>
</dbReference>
<organism evidence="2 3">
    <name type="scientific">Zavarzinia aquatilis</name>
    <dbReference type="NCBI Taxonomy" id="2211142"/>
    <lineage>
        <taxon>Bacteria</taxon>
        <taxon>Pseudomonadati</taxon>
        <taxon>Pseudomonadota</taxon>
        <taxon>Alphaproteobacteria</taxon>
        <taxon>Rhodospirillales</taxon>
        <taxon>Zavarziniaceae</taxon>
        <taxon>Zavarzinia</taxon>
    </lineage>
</organism>
<evidence type="ECO:0000313" key="2">
    <source>
        <dbReference type="EMBL" id="PWR22700.1"/>
    </source>
</evidence>
<evidence type="ECO:0000259" key="1">
    <source>
        <dbReference type="PROSITE" id="PS50830"/>
    </source>
</evidence>
<dbReference type="SMART" id="SM00318">
    <property type="entry name" value="SNc"/>
    <property type="match status" value="1"/>
</dbReference>
<dbReference type="Proteomes" id="UP000245461">
    <property type="component" value="Unassembled WGS sequence"/>
</dbReference>
<dbReference type="Gene3D" id="2.40.50.90">
    <property type="match status" value="1"/>
</dbReference>
<gene>
    <name evidence="2" type="ORF">DKG74_11275</name>
</gene>
<dbReference type="InterPro" id="IPR035437">
    <property type="entry name" value="SNase_OB-fold_sf"/>
</dbReference>
<dbReference type="RefSeq" id="WP_109906270.1">
    <property type="nucleotide sequence ID" value="NZ_QGLE01000006.1"/>
</dbReference>
<dbReference type="EMBL" id="QGLE01000006">
    <property type="protein sequence ID" value="PWR22700.1"/>
    <property type="molecule type" value="Genomic_DNA"/>
</dbReference>
<reference evidence="2 3" key="1">
    <citation type="submission" date="2018-05" db="EMBL/GenBank/DDBJ databases">
        <title>Zavarzinia sp. HR-AS.</title>
        <authorList>
            <person name="Lee Y."/>
            <person name="Jeon C.O."/>
        </authorList>
    </citation>
    <scope>NUCLEOTIDE SEQUENCE [LARGE SCALE GENOMIC DNA]</scope>
    <source>
        <strain evidence="2 3">HR-AS</strain>
    </source>
</reference>
<protein>
    <submittedName>
        <fullName evidence="2">Nuclease</fullName>
    </submittedName>
</protein>
<dbReference type="SUPFAM" id="SSF50199">
    <property type="entry name" value="Staphylococcal nuclease"/>
    <property type="match status" value="1"/>
</dbReference>
<evidence type="ECO:0000313" key="3">
    <source>
        <dbReference type="Proteomes" id="UP000245461"/>
    </source>
</evidence>
<dbReference type="InterPro" id="IPR016071">
    <property type="entry name" value="Staphylococal_nuclease_OB-fold"/>
</dbReference>
<proteinExistence type="predicted"/>
<feature type="domain" description="TNase-like" evidence="1">
    <location>
        <begin position="42"/>
        <end position="159"/>
    </location>
</feature>
<dbReference type="AlphaFoldDB" id="A0A317E912"/>